<reference evidence="1" key="2">
    <citation type="submission" date="2022-01" db="EMBL/GenBank/DDBJ databases">
        <authorList>
            <person name="Yamashiro T."/>
            <person name="Shiraishi A."/>
            <person name="Satake H."/>
            <person name="Nakayama K."/>
        </authorList>
    </citation>
    <scope>NUCLEOTIDE SEQUENCE</scope>
</reference>
<evidence type="ECO:0000313" key="2">
    <source>
        <dbReference type="Proteomes" id="UP001151760"/>
    </source>
</evidence>
<comment type="caution">
    <text evidence="1">The sequence shown here is derived from an EMBL/GenBank/DDBJ whole genome shotgun (WGS) entry which is preliminary data.</text>
</comment>
<name>A0ABQ5G0N0_9ASTR</name>
<sequence length="72" mass="8011">MKKAHKGKDFTLKPSLKKHKRIKPRIATLAIRVSISNPTVKNRDPMIGKIQGQGFMGTSNKLQDLEASLKAI</sequence>
<organism evidence="1 2">
    <name type="scientific">Tanacetum coccineum</name>
    <dbReference type="NCBI Taxonomy" id="301880"/>
    <lineage>
        <taxon>Eukaryota</taxon>
        <taxon>Viridiplantae</taxon>
        <taxon>Streptophyta</taxon>
        <taxon>Embryophyta</taxon>
        <taxon>Tracheophyta</taxon>
        <taxon>Spermatophyta</taxon>
        <taxon>Magnoliopsida</taxon>
        <taxon>eudicotyledons</taxon>
        <taxon>Gunneridae</taxon>
        <taxon>Pentapetalae</taxon>
        <taxon>asterids</taxon>
        <taxon>campanulids</taxon>
        <taxon>Asterales</taxon>
        <taxon>Asteraceae</taxon>
        <taxon>Asteroideae</taxon>
        <taxon>Anthemideae</taxon>
        <taxon>Anthemidinae</taxon>
        <taxon>Tanacetum</taxon>
    </lineage>
</organism>
<accession>A0ABQ5G0N0</accession>
<gene>
    <name evidence="1" type="ORF">Tco_1020143</name>
</gene>
<proteinExistence type="predicted"/>
<protein>
    <submittedName>
        <fullName evidence="1">Uncharacterized protein</fullName>
    </submittedName>
</protein>
<dbReference type="Proteomes" id="UP001151760">
    <property type="component" value="Unassembled WGS sequence"/>
</dbReference>
<evidence type="ECO:0000313" key="1">
    <source>
        <dbReference type="EMBL" id="GJT68663.1"/>
    </source>
</evidence>
<dbReference type="EMBL" id="BQNB010017919">
    <property type="protein sequence ID" value="GJT68663.1"/>
    <property type="molecule type" value="Genomic_DNA"/>
</dbReference>
<reference evidence="1" key="1">
    <citation type="journal article" date="2022" name="Int. J. Mol. Sci.">
        <title>Draft Genome of Tanacetum Coccineum: Genomic Comparison of Closely Related Tanacetum-Family Plants.</title>
        <authorList>
            <person name="Yamashiro T."/>
            <person name="Shiraishi A."/>
            <person name="Nakayama K."/>
            <person name="Satake H."/>
        </authorList>
    </citation>
    <scope>NUCLEOTIDE SEQUENCE</scope>
</reference>
<keyword evidence="2" id="KW-1185">Reference proteome</keyword>